<feature type="compositionally biased region" description="Polar residues" evidence="1">
    <location>
        <begin position="275"/>
        <end position="300"/>
    </location>
</feature>
<keyword evidence="3" id="KW-1185">Reference proteome</keyword>
<feature type="compositionally biased region" description="Basic and acidic residues" evidence="1">
    <location>
        <begin position="349"/>
        <end position="360"/>
    </location>
</feature>
<organism evidence="2 3">
    <name type="scientific">Naganishia liquefaciens</name>
    <dbReference type="NCBI Taxonomy" id="104408"/>
    <lineage>
        <taxon>Eukaryota</taxon>
        <taxon>Fungi</taxon>
        <taxon>Dikarya</taxon>
        <taxon>Basidiomycota</taxon>
        <taxon>Agaricomycotina</taxon>
        <taxon>Tremellomycetes</taxon>
        <taxon>Filobasidiales</taxon>
        <taxon>Filobasidiaceae</taxon>
        <taxon>Naganishia</taxon>
    </lineage>
</organism>
<sequence length="396" mass="42736">MPVLKKKGALFAVYHDSPDKTAQPPPSTTTTSHKKHVLAARSPTTRSKTKAGLTSVKPCAAVVAASAALQAHSGNTLGPAALARKAGGGREAADKENLRSLGMGKVRAKMQVFQDDDEALVKPVETKPRVRRALGSKLRTDVQPTSRTIPRDINAPHVPSTPAFTVFHDFPTREQENIPPPGADPERNPSPAVRRSTRKMAAVARDDSGSHEPESPYVGKPRLRKLQKVTQPVVVSPRRTVDDDVAASLASPLNATHTPIVLASSQPHPDAHQPTLDSSPLFTRPQTRKQPSSFHPSTKSLAAHPPTYSVPADPILCDVSEAYGADPRAQPDGFTSRGTTSGVARKVGVRIDRSREEGKPRLRPSIYGWTQISLGEYQAPKPPPPSRQTRQSRSKW</sequence>
<gene>
    <name evidence="2" type="ORF">NliqN6_0662</name>
</gene>
<feature type="compositionally biased region" description="Polar residues" evidence="1">
    <location>
        <begin position="251"/>
        <end position="267"/>
    </location>
</feature>
<evidence type="ECO:0000313" key="2">
    <source>
        <dbReference type="EMBL" id="GHJ84260.1"/>
    </source>
</evidence>
<accession>A0A8H3TND2</accession>
<feature type="region of interest" description="Disordered" evidence="1">
    <location>
        <begin position="138"/>
        <end position="307"/>
    </location>
</feature>
<dbReference type="Proteomes" id="UP000620104">
    <property type="component" value="Unassembled WGS sequence"/>
</dbReference>
<comment type="caution">
    <text evidence="2">The sequence shown here is derived from an EMBL/GenBank/DDBJ whole genome shotgun (WGS) entry which is preliminary data.</text>
</comment>
<feature type="region of interest" description="Disordered" evidence="1">
    <location>
        <begin position="327"/>
        <end position="396"/>
    </location>
</feature>
<protein>
    <submittedName>
        <fullName evidence="2">Uncharacterized protein</fullName>
    </submittedName>
</protein>
<feature type="compositionally biased region" description="Basic and acidic residues" evidence="1">
    <location>
        <begin position="204"/>
        <end position="214"/>
    </location>
</feature>
<dbReference type="OrthoDB" id="2595016at2759"/>
<name>A0A8H3TND2_9TREE</name>
<dbReference type="AlphaFoldDB" id="A0A8H3TND2"/>
<reference evidence="2" key="1">
    <citation type="submission" date="2020-07" db="EMBL/GenBank/DDBJ databases">
        <title>Draft Genome Sequence of a Deep-Sea Yeast, Naganishia (Cryptococcus) liquefaciens strain N6.</title>
        <authorList>
            <person name="Han Y.W."/>
            <person name="Kajitani R."/>
            <person name="Morimoto H."/>
            <person name="Parhat M."/>
            <person name="Tsubouchi H."/>
            <person name="Bakenova O."/>
            <person name="Ogata M."/>
            <person name="Argunhan B."/>
            <person name="Aoki R."/>
            <person name="Kajiwara S."/>
            <person name="Itoh T."/>
            <person name="Iwasaki H."/>
        </authorList>
    </citation>
    <scope>NUCLEOTIDE SEQUENCE</scope>
    <source>
        <strain evidence="2">N6</strain>
    </source>
</reference>
<proteinExistence type="predicted"/>
<dbReference type="EMBL" id="BLZA01000007">
    <property type="protein sequence ID" value="GHJ84260.1"/>
    <property type="molecule type" value="Genomic_DNA"/>
</dbReference>
<feature type="region of interest" description="Disordered" evidence="1">
    <location>
        <begin position="14"/>
        <end position="53"/>
    </location>
</feature>
<evidence type="ECO:0000256" key="1">
    <source>
        <dbReference type="SAM" id="MobiDB-lite"/>
    </source>
</evidence>
<evidence type="ECO:0000313" key="3">
    <source>
        <dbReference type="Proteomes" id="UP000620104"/>
    </source>
</evidence>